<reference evidence="4" key="1">
    <citation type="journal article" date="2020" name="Stud. Mycol.">
        <title>101 Dothideomycetes genomes: a test case for predicting lifestyles and emergence of pathogens.</title>
        <authorList>
            <person name="Haridas S."/>
            <person name="Albert R."/>
            <person name="Binder M."/>
            <person name="Bloem J."/>
            <person name="Labutti K."/>
            <person name="Salamov A."/>
            <person name="Andreopoulos B."/>
            <person name="Baker S."/>
            <person name="Barry K."/>
            <person name="Bills G."/>
            <person name="Bluhm B."/>
            <person name="Cannon C."/>
            <person name="Castanera R."/>
            <person name="Culley D."/>
            <person name="Daum C."/>
            <person name="Ezra D."/>
            <person name="Gonzalez J."/>
            <person name="Henrissat B."/>
            <person name="Kuo A."/>
            <person name="Liang C."/>
            <person name="Lipzen A."/>
            <person name="Lutzoni F."/>
            <person name="Magnuson J."/>
            <person name="Mondo S."/>
            <person name="Nolan M."/>
            <person name="Ohm R."/>
            <person name="Pangilinan J."/>
            <person name="Park H.-J."/>
            <person name="Ramirez L."/>
            <person name="Alfaro M."/>
            <person name="Sun H."/>
            <person name="Tritt A."/>
            <person name="Yoshinaga Y."/>
            <person name="Zwiers L.-H."/>
            <person name="Turgeon B."/>
            <person name="Goodwin S."/>
            <person name="Spatafora J."/>
            <person name="Crous P."/>
            <person name="Grigoriev I."/>
        </authorList>
    </citation>
    <scope>NUCLEOTIDE SEQUENCE</scope>
    <source>
        <strain evidence="4">ATCC 36951</strain>
    </source>
</reference>
<dbReference type="OrthoDB" id="406156at2759"/>
<evidence type="ECO:0000259" key="3">
    <source>
        <dbReference type="PROSITE" id="PS51471"/>
    </source>
</evidence>
<accession>A0A6A6CXE3</accession>
<dbReference type="InterPro" id="IPR026992">
    <property type="entry name" value="DIOX_N"/>
</dbReference>
<protein>
    <recommendedName>
        <fullName evidence="3">Fe2OG dioxygenase domain-containing protein</fullName>
    </recommendedName>
</protein>
<evidence type="ECO:0000256" key="1">
    <source>
        <dbReference type="ARBA" id="ARBA00008056"/>
    </source>
</evidence>
<sequence>MTETIQLSPFRHVPETKHELDWAELATLDLAAFDEPGGKARLAKQLHHAVQNPTGFFYITNTGLTQEQIDRQFAIGKSFFDSPHDDKIKHRADLEHGNNFGYTPLGIREISPGAFNNWEVLNLPKFTPAYEADRPQPGIIAAHRQEVEHFARHIHDHIVKKLLILCAIMLEVPEDYFVQTHRYDERSNCHLRYMKYHAANSPQSSRLDGTWFKGHTDFGSLTLVFRQPVAALQVLSRDGSWKWVKSMPGSITVNIGDTLELVTKGFLPSSIHRVVAPPPDQRDVDRLCLMYFVRPEDQMELKSVSSPVLEKSALQAQPGLDAGFTAAEWVKARVLSGRGKVQSEQKQEEVLPGMQIKYHV</sequence>
<keyword evidence="2" id="KW-0408">Iron</keyword>
<keyword evidence="2" id="KW-0479">Metal-binding</keyword>
<dbReference type="PROSITE" id="PS51471">
    <property type="entry name" value="FE2OG_OXY"/>
    <property type="match status" value="1"/>
</dbReference>
<dbReference type="PANTHER" id="PTHR47990">
    <property type="entry name" value="2-OXOGLUTARATE (2OG) AND FE(II)-DEPENDENT OXYGENASE SUPERFAMILY PROTEIN-RELATED"/>
    <property type="match status" value="1"/>
</dbReference>
<evidence type="ECO:0000256" key="2">
    <source>
        <dbReference type="RuleBase" id="RU003682"/>
    </source>
</evidence>
<organism evidence="4 5">
    <name type="scientific">Zasmidium cellare ATCC 36951</name>
    <dbReference type="NCBI Taxonomy" id="1080233"/>
    <lineage>
        <taxon>Eukaryota</taxon>
        <taxon>Fungi</taxon>
        <taxon>Dikarya</taxon>
        <taxon>Ascomycota</taxon>
        <taxon>Pezizomycotina</taxon>
        <taxon>Dothideomycetes</taxon>
        <taxon>Dothideomycetidae</taxon>
        <taxon>Mycosphaerellales</taxon>
        <taxon>Mycosphaerellaceae</taxon>
        <taxon>Zasmidium</taxon>
    </lineage>
</organism>
<dbReference type="Pfam" id="PF14226">
    <property type="entry name" value="DIOX_N"/>
    <property type="match status" value="1"/>
</dbReference>
<dbReference type="AlphaFoldDB" id="A0A6A6CXE3"/>
<comment type="similarity">
    <text evidence="1 2">Belongs to the iron/ascorbate-dependent oxidoreductase family.</text>
</comment>
<dbReference type="GeneID" id="54563721"/>
<dbReference type="Gene3D" id="2.60.120.330">
    <property type="entry name" value="B-lactam Antibiotic, Isopenicillin N Synthase, Chain"/>
    <property type="match status" value="1"/>
</dbReference>
<keyword evidence="2" id="KW-0560">Oxidoreductase</keyword>
<proteinExistence type="inferred from homology"/>
<dbReference type="GO" id="GO:0016491">
    <property type="term" value="F:oxidoreductase activity"/>
    <property type="evidence" value="ECO:0007669"/>
    <property type="project" value="UniProtKB-KW"/>
</dbReference>
<dbReference type="SUPFAM" id="SSF51197">
    <property type="entry name" value="Clavaminate synthase-like"/>
    <property type="match status" value="1"/>
</dbReference>
<dbReference type="EMBL" id="ML993583">
    <property type="protein sequence ID" value="KAF2171373.1"/>
    <property type="molecule type" value="Genomic_DNA"/>
</dbReference>
<dbReference type="InterPro" id="IPR027443">
    <property type="entry name" value="IPNS-like_sf"/>
</dbReference>
<dbReference type="RefSeq" id="XP_033672262.1">
    <property type="nucleotide sequence ID" value="XM_033810449.1"/>
</dbReference>
<evidence type="ECO:0000313" key="5">
    <source>
        <dbReference type="Proteomes" id="UP000799537"/>
    </source>
</evidence>
<dbReference type="InterPro" id="IPR044861">
    <property type="entry name" value="IPNS-like_FE2OG_OXY"/>
</dbReference>
<feature type="domain" description="Fe2OG dioxygenase" evidence="3">
    <location>
        <begin position="189"/>
        <end position="295"/>
    </location>
</feature>
<dbReference type="InterPro" id="IPR050231">
    <property type="entry name" value="Iron_ascorbate_oxido_reductase"/>
</dbReference>
<keyword evidence="5" id="KW-1185">Reference proteome</keyword>
<name>A0A6A6CXE3_ZASCE</name>
<evidence type="ECO:0000313" key="4">
    <source>
        <dbReference type="EMBL" id="KAF2171373.1"/>
    </source>
</evidence>
<dbReference type="Pfam" id="PF03171">
    <property type="entry name" value="2OG-FeII_Oxy"/>
    <property type="match status" value="1"/>
</dbReference>
<dbReference type="GO" id="GO:0046872">
    <property type="term" value="F:metal ion binding"/>
    <property type="evidence" value="ECO:0007669"/>
    <property type="project" value="UniProtKB-KW"/>
</dbReference>
<dbReference type="Proteomes" id="UP000799537">
    <property type="component" value="Unassembled WGS sequence"/>
</dbReference>
<dbReference type="PRINTS" id="PR00682">
    <property type="entry name" value="IPNSYNTHASE"/>
</dbReference>
<dbReference type="GO" id="GO:0044283">
    <property type="term" value="P:small molecule biosynthetic process"/>
    <property type="evidence" value="ECO:0007669"/>
    <property type="project" value="UniProtKB-ARBA"/>
</dbReference>
<gene>
    <name evidence="4" type="ORF">M409DRAFT_35812</name>
</gene>
<dbReference type="InterPro" id="IPR005123">
    <property type="entry name" value="Oxoglu/Fe-dep_dioxygenase_dom"/>
</dbReference>